<dbReference type="Proteomes" id="UP001497453">
    <property type="component" value="Chromosome 4"/>
</dbReference>
<proteinExistence type="predicted"/>
<evidence type="ECO:0000313" key="4">
    <source>
        <dbReference type="Proteomes" id="UP001497453"/>
    </source>
</evidence>
<feature type="compositionally biased region" description="Polar residues" evidence="1">
    <location>
        <begin position="97"/>
        <end position="118"/>
    </location>
</feature>
<feature type="signal peptide" evidence="2">
    <location>
        <begin position="1"/>
        <end position="21"/>
    </location>
</feature>
<feature type="chain" id="PRO_5047322793" evidence="2">
    <location>
        <begin position="22"/>
        <end position="336"/>
    </location>
</feature>
<reference evidence="4" key="1">
    <citation type="submission" date="2024-04" db="EMBL/GenBank/DDBJ databases">
        <authorList>
            <person name="Shaw F."/>
            <person name="Minotto A."/>
        </authorList>
    </citation>
    <scope>NUCLEOTIDE SEQUENCE [LARGE SCALE GENOMIC DNA]</scope>
</reference>
<keyword evidence="4" id="KW-1185">Reference proteome</keyword>
<feature type="compositionally biased region" description="Basic and acidic residues" evidence="1">
    <location>
        <begin position="308"/>
        <end position="318"/>
    </location>
</feature>
<feature type="compositionally biased region" description="Low complexity" evidence="1">
    <location>
        <begin position="119"/>
        <end position="134"/>
    </location>
</feature>
<gene>
    <name evidence="3" type="ORF">GFSPODELE1_LOCUS5989</name>
</gene>
<feature type="region of interest" description="Disordered" evidence="1">
    <location>
        <begin position="70"/>
        <end position="256"/>
    </location>
</feature>
<organism evidence="3 4">
    <name type="scientific">Somion occarium</name>
    <dbReference type="NCBI Taxonomy" id="3059160"/>
    <lineage>
        <taxon>Eukaryota</taxon>
        <taxon>Fungi</taxon>
        <taxon>Dikarya</taxon>
        <taxon>Basidiomycota</taxon>
        <taxon>Agaricomycotina</taxon>
        <taxon>Agaricomycetes</taxon>
        <taxon>Polyporales</taxon>
        <taxon>Cerrenaceae</taxon>
        <taxon>Somion</taxon>
    </lineage>
</organism>
<feature type="compositionally biased region" description="Basic and acidic residues" evidence="1">
    <location>
        <begin position="236"/>
        <end position="251"/>
    </location>
</feature>
<keyword evidence="2" id="KW-0732">Signal</keyword>
<feature type="compositionally biased region" description="Low complexity" evidence="1">
    <location>
        <begin position="141"/>
        <end position="155"/>
    </location>
</feature>
<protein>
    <submittedName>
        <fullName evidence="3">Uncharacterized protein</fullName>
    </submittedName>
</protein>
<evidence type="ECO:0000313" key="3">
    <source>
        <dbReference type="EMBL" id="CAL1706673.1"/>
    </source>
</evidence>
<feature type="region of interest" description="Disordered" evidence="1">
    <location>
        <begin position="283"/>
        <end position="336"/>
    </location>
</feature>
<accession>A0ABP1DI32</accession>
<dbReference type="EMBL" id="OZ037947">
    <property type="protein sequence ID" value="CAL1706673.1"/>
    <property type="molecule type" value="Genomic_DNA"/>
</dbReference>
<sequence>MHPLVLVPLLATSNLLLPVLAAPMEFSTPVGVPGVGAATLGIITPTAIPNLPALPKRPFRRDEHLLESRQVIGYGHNPPAPTPTLMTKTRRNLLDSGPSNQTPGSGRTRPHSSGQQDSAGLLPGLPAAPAAAPPTEVQPETSSSGKTSGTLLSGLPVSQAGGPAESDTGDRPNIPPPKPPAEVQKEAKKEPEVVSSDAAEKDIAQDAVATEVVAEETKADEPFNPAQKSSNPKFDAYAKHTESQQKSEHKAPPPVARRAFTSYYHSVKSRGVTDNKAHSLVLDTDPVVPPQNKDPDHDASMGLLNIDSNRKPEPEKKTPKVPVPVEAPHNTTIPAN</sequence>
<name>A0ABP1DI32_9APHY</name>
<evidence type="ECO:0000256" key="1">
    <source>
        <dbReference type="SAM" id="MobiDB-lite"/>
    </source>
</evidence>
<evidence type="ECO:0000256" key="2">
    <source>
        <dbReference type="SAM" id="SignalP"/>
    </source>
</evidence>
<feature type="compositionally biased region" description="Basic and acidic residues" evidence="1">
    <location>
        <begin position="183"/>
        <end position="204"/>
    </location>
</feature>